<dbReference type="Gene3D" id="1.20.1090.10">
    <property type="entry name" value="Dehydroquinate synthase-like - alpha domain"/>
    <property type="match status" value="1"/>
</dbReference>
<accession>A0A1M6CG95</accession>
<dbReference type="FunFam" id="3.40.50.1970:FF:000001">
    <property type="entry name" value="3-dehydroquinate synthase"/>
    <property type="match status" value="1"/>
</dbReference>
<dbReference type="PANTHER" id="PTHR43622">
    <property type="entry name" value="3-DEHYDROQUINATE SYNTHASE"/>
    <property type="match status" value="1"/>
</dbReference>
<evidence type="ECO:0000256" key="6">
    <source>
        <dbReference type="ARBA" id="ARBA00013031"/>
    </source>
</evidence>
<dbReference type="PIRSF" id="PIRSF001455">
    <property type="entry name" value="DHQ_synth"/>
    <property type="match status" value="1"/>
</dbReference>
<evidence type="ECO:0000259" key="18">
    <source>
        <dbReference type="Pfam" id="PF01761"/>
    </source>
</evidence>
<evidence type="ECO:0000256" key="13">
    <source>
        <dbReference type="ARBA" id="ARBA00023027"/>
    </source>
</evidence>
<dbReference type="GO" id="GO:0003856">
    <property type="term" value="F:3-dehydroquinate synthase activity"/>
    <property type="evidence" value="ECO:0007669"/>
    <property type="project" value="UniProtKB-UniRule"/>
</dbReference>
<keyword evidence="11 17" id="KW-0547">Nucleotide-binding</keyword>
<evidence type="ECO:0000256" key="7">
    <source>
        <dbReference type="ARBA" id="ARBA00017684"/>
    </source>
</evidence>
<dbReference type="Gene3D" id="3.40.50.1970">
    <property type="match status" value="1"/>
</dbReference>
<comment type="catalytic activity">
    <reaction evidence="1 17">
        <text>7-phospho-2-dehydro-3-deoxy-D-arabino-heptonate = 3-dehydroquinate + phosphate</text>
        <dbReference type="Rhea" id="RHEA:21968"/>
        <dbReference type="ChEBI" id="CHEBI:32364"/>
        <dbReference type="ChEBI" id="CHEBI:43474"/>
        <dbReference type="ChEBI" id="CHEBI:58394"/>
        <dbReference type="EC" id="4.2.3.4"/>
    </reaction>
</comment>
<feature type="binding site" evidence="17">
    <location>
        <begin position="113"/>
        <end position="117"/>
    </location>
    <ligand>
        <name>NAD(+)</name>
        <dbReference type="ChEBI" id="CHEBI:57540"/>
    </ligand>
</feature>
<dbReference type="EC" id="4.2.3.4" evidence="6 17"/>
<comment type="function">
    <text evidence="17">Catalyzes the conversion of 3-deoxy-D-arabino-heptulosonate 7-phosphate (DAHP) to dehydroquinate (DHQ).</text>
</comment>
<dbReference type="GO" id="GO:0008652">
    <property type="term" value="P:amino acid biosynthetic process"/>
    <property type="evidence" value="ECO:0007669"/>
    <property type="project" value="UniProtKB-KW"/>
</dbReference>
<comment type="pathway">
    <text evidence="4 17">Metabolic intermediate biosynthesis; chorismate biosynthesis; chorismate from D-erythrose 4-phosphate and phosphoenolpyruvate: step 2/7.</text>
</comment>
<dbReference type="InterPro" id="IPR056179">
    <property type="entry name" value="DHQS_C"/>
</dbReference>
<keyword evidence="15 17" id="KW-0456">Lyase</keyword>
<evidence type="ECO:0000256" key="8">
    <source>
        <dbReference type="ARBA" id="ARBA00022490"/>
    </source>
</evidence>
<dbReference type="InterPro" id="IPR030963">
    <property type="entry name" value="DHQ_synth_fam"/>
</dbReference>
<evidence type="ECO:0000259" key="19">
    <source>
        <dbReference type="Pfam" id="PF24621"/>
    </source>
</evidence>
<evidence type="ECO:0000256" key="12">
    <source>
        <dbReference type="ARBA" id="ARBA00022833"/>
    </source>
</evidence>
<dbReference type="EMBL" id="FQYW01000008">
    <property type="protein sequence ID" value="SHI60055.1"/>
    <property type="molecule type" value="Genomic_DNA"/>
</dbReference>
<feature type="binding site" evidence="17">
    <location>
        <position position="159"/>
    </location>
    <ligand>
        <name>NAD(+)</name>
        <dbReference type="ChEBI" id="CHEBI:57540"/>
    </ligand>
</feature>
<dbReference type="AlphaFoldDB" id="A0A1M6CG95"/>
<evidence type="ECO:0000256" key="10">
    <source>
        <dbReference type="ARBA" id="ARBA00022723"/>
    </source>
</evidence>
<keyword evidence="14 17" id="KW-0057">Aromatic amino acid biosynthesis</keyword>
<evidence type="ECO:0000256" key="5">
    <source>
        <dbReference type="ARBA" id="ARBA00005412"/>
    </source>
</evidence>
<proteinExistence type="inferred from homology"/>
<evidence type="ECO:0000256" key="1">
    <source>
        <dbReference type="ARBA" id="ARBA00001393"/>
    </source>
</evidence>
<evidence type="ECO:0000256" key="15">
    <source>
        <dbReference type="ARBA" id="ARBA00023239"/>
    </source>
</evidence>
<dbReference type="UniPathway" id="UPA00053">
    <property type="reaction ID" value="UER00085"/>
</dbReference>
<dbReference type="PANTHER" id="PTHR43622:SF7">
    <property type="entry name" value="3-DEHYDROQUINATE SYNTHASE, CHLOROPLASTIC"/>
    <property type="match status" value="1"/>
</dbReference>
<evidence type="ECO:0000256" key="11">
    <source>
        <dbReference type="ARBA" id="ARBA00022741"/>
    </source>
</evidence>
<dbReference type="GO" id="GO:0009073">
    <property type="term" value="P:aromatic amino acid family biosynthetic process"/>
    <property type="evidence" value="ECO:0007669"/>
    <property type="project" value="UniProtKB-KW"/>
</dbReference>
<evidence type="ECO:0000256" key="4">
    <source>
        <dbReference type="ARBA" id="ARBA00004661"/>
    </source>
</evidence>
<keyword evidence="13 17" id="KW-0520">NAD</keyword>
<comment type="cofactor">
    <cofactor evidence="2 17">
        <name>NAD(+)</name>
        <dbReference type="ChEBI" id="CHEBI:57540"/>
    </cofactor>
</comment>
<reference evidence="20 21" key="1">
    <citation type="submission" date="2016-11" db="EMBL/GenBank/DDBJ databases">
        <authorList>
            <person name="Jaros S."/>
            <person name="Januszkiewicz K."/>
            <person name="Wedrychowicz H."/>
        </authorList>
    </citation>
    <scope>NUCLEOTIDE SEQUENCE [LARGE SCALE GENOMIC DNA]</scope>
    <source>
        <strain evidence="20 21">DSM 3074</strain>
    </source>
</reference>
<keyword evidence="16 17" id="KW-0170">Cobalt</keyword>
<evidence type="ECO:0000256" key="2">
    <source>
        <dbReference type="ARBA" id="ARBA00001911"/>
    </source>
</evidence>
<dbReference type="GO" id="GO:0009423">
    <property type="term" value="P:chorismate biosynthetic process"/>
    <property type="evidence" value="ECO:0007669"/>
    <property type="project" value="UniProtKB-UniRule"/>
</dbReference>
<protein>
    <recommendedName>
        <fullName evidence="7 17">3-dehydroquinate synthase</fullName>
        <shortName evidence="17">DHQS</shortName>
        <ecNumber evidence="6 17">4.2.3.4</ecNumber>
    </recommendedName>
</protein>
<comment type="cofactor">
    <cofactor evidence="17">
        <name>Co(2+)</name>
        <dbReference type="ChEBI" id="CHEBI:48828"/>
    </cofactor>
    <cofactor evidence="17">
        <name>Zn(2+)</name>
        <dbReference type="ChEBI" id="CHEBI:29105"/>
    </cofactor>
    <text evidence="17">Binds 1 divalent metal cation per subunit. Can use either Co(2+) or Zn(2+).</text>
</comment>
<comment type="subcellular location">
    <subcellularLocation>
        <location evidence="3 17">Cytoplasm</location>
    </subcellularLocation>
</comment>
<dbReference type="CDD" id="cd08195">
    <property type="entry name" value="DHQS"/>
    <property type="match status" value="1"/>
</dbReference>
<dbReference type="GO" id="GO:0000166">
    <property type="term" value="F:nucleotide binding"/>
    <property type="evidence" value="ECO:0007669"/>
    <property type="project" value="UniProtKB-KW"/>
</dbReference>
<evidence type="ECO:0000256" key="3">
    <source>
        <dbReference type="ARBA" id="ARBA00004496"/>
    </source>
</evidence>
<dbReference type="Pfam" id="PF24621">
    <property type="entry name" value="DHQS_C"/>
    <property type="match status" value="1"/>
</dbReference>
<evidence type="ECO:0000256" key="17">
    <source>
        <dbReference type="HAMAP-Rule" id="MF_00110"/>
    </source>
</evidence>
<evidence type="ECO:0000256" key="14">
    <source>
        <dbReference type="ARBA" id="ARBA00023141"/>
    </source>
</evidence>
<name>A0A1M6CG95_9FIRM</name>
<gene>
    <name evidence="17" type="primary">aroB</name>
    <name evidence="20" type="ORF">SAMN02745671_01097</name>
</gene>
<evidence type="ECO:0000256" key="9">
    <source>
        <dbReference type="ARBA" id="ARBA00022605"/>
    </source>
</evidence>
<dbReference type="Proteomes" id="UP000191240">
    <property type="component" value="Unassembled WGS sequence"/>
</dbReference>
<dbReference type="InterPro" id="IPR050071">
    <property type="entry name" value="Dehydroquinate_synthase"/>
</dbReference>
<dbReference type="InterPro" id="IPR030960">
    <property type="entry name" value="DHQS/DOIS_N"/>
</dbReference>
<organism evidence="20 21">
    <name type="scientific">Anaerovibrio lipolyticus DSM 3074</name>
    <dbReference type="NCBI Taxonomy" id="1120997"/>
    <lineage>
        <taxon>Bacteria</taxon>
        <taxon>Bacillati</taxon>
        <taxon>Bacillota</taxon>
        <taxon>Negativicutes</taxon>
        <taxon>Selenomonadales</taxon>
        <taxon>Selenomonadaceae</taxon>
        <taxon>Anaerovibrio</taxon>
    </lineage>
</organism>
<keyword evidence="12 17" id="KW-0862">Zinc</keyword>
<evidence type="ECO:0000256" key="16">
    <source>
        <dbReference type="ARBA" id="ARBA00023285"/>
    </source>
</evidence>
<feature type="binding site" evidence="17">
    <location>
        <position position="255"/>
    </location>
    <ligand>
        <name>Zn(2+)</name>
        <dbReference type="ChEBI" id="CHEBI:29105"/>
    </ligand>
</feature>
<keyword evidence="10 17" id="KW-0479">Metal-binding</keyword>
<dbReference type="NCBIfam" id="TIGR01357">
    <property type="entry name" value="aroB"/>
    <property type="match status" value="1"/>
</dbReference>
<feature type="domain" description="3-dehydroquinate synthase C-terminal" evidence="19">
    <location>
        <begin position="189"/>
        <end position="332"/>
    </location>
</feature>
<keyword evidence="8 17" id="KW-0963">Cytoplasm</keyword>
<comment type="similarity">
    <text evidence="5 17">Belongs to the sugar phosphate cyclases superfamily. Dehydroquinate synthase family.</text>
</comment>
<dbReference type="SUPFAM" id="SSF56796">
    <property type="entry name" value="Dehydroquinate synthase-like"/>
    <property type="match status" value="1"/>
</dbReference>
<feature type="domain" description="3-dehydroquinate synthase N-terminal" evidence="18">
    <location>
        <begin position="75"/>
        <end position="186"/>
    </location>
</feature>
<keyword evidence="9 17" id="KW-0028">Amino-acid biosynthesis</keyword>
<feature type="binding site" evidence="17">
    <location>
        <position position="150"/>
    </location>
    <ligand>
        <name>NAD(+)</name>
        <dbReference type="ChEBI" id="CHEBI:57540"/>
    </ligand>
</feature>
<dbReference type="GO" id="GO:0046872">
    <property type="term" value="F:metal ion binding"/>
    <property type="evidence" value="ECO:0007669"/>
    <property type="project" value="UniProtKB-KW"/>
</dbReference>
<evidence type="ECO:0000313" key="20">
    <source>
        <dbReference type="EMBL" id="SHI60055.1"/>
    </source>
</evidence>
<dbReference type="Pfam" id="PF01761">
    <property type="entry name" value="DHQ_synthase"/>
    <property type="match status" value="1"/>
</dbReference>
<comment type="caution">
    <text evidence="17">Lacks conserved residue(s) required for the propagation of feature annotation.</text>
</comment>
<dbReference type="GO" id="GO:0005737">
    <property type="term" value="C:cytoplasm"/>
    <property type="evidence" value="ECO:0007669"/>
    <property type="project" value="UniProtKB-SubCell"/>
</dbReference>
<dbReference type="HAMAP" id="MF_00110">
    <property type="entry name" value="DHQ_synthase"/>
    <property type="match status" value="1"/>
</dbReference>
<feature type="binding site" evidence="17">
    <location>
        <begin position="137"/>
        <end position="138"/>
    </location>
    <ligand>
        <name>NAD(+)</name>
        <dbReference type="ChEBI" id="CHEBI:57540"/>
    </ligand>
</feature>
<evidence type="ECO:0000313" key="21">
    <source>
        <dbReference type="Proteomes" id="UP000191240"/>
    </source>
</evidence>
<feature type="binding site" evidence="17">
    <location>
        <position position="192"/>
    </location>
    <ligand>
        <name>Zn(2+)</name>
        <dbReference type="ChEBI" id="CHEBI:29105"/>
    </ligand>
</feature>
<feature type="binding site" evidence="17">
    <location>
        <position position="272"/>
    </location>
    <ligand>
        <name>Zn(2+)</name>
        <dbReference type="ChEBI" id="CHEBI:29105"/>
    </ligand>
</feature>
<sequence length="369" mass="40708">MLGVCKFMRIVTVELGENSYEIYIGNDLHSELVEFCKKSSFSRLGLIITDTNVGPIYGGKLKDMLAEGGLEAEIYEIPAGESSKSLKQFEAIMTRCIELGLDRKSPIFALGGGVVGDLAGFAAASYMRGVPFVQVPTSLLAQVDSSVGGKVAVNHPLGKNLIGAFYQPKAVFMDLDWLRTLPKREIYTGLGEIIKYGIIYDRGFFKYLKENTNDILNLKDEETAYMIARSCEIKAAVVSEDEKESGLRAILNFGHTMAHAIEKNTGYTRYNHGEAVAIGMVCAAHISRAMGLVDEEAFAEVENLIRIMQLPVRAQGCDIDTLYEAIFHDKKTVNGQVKWVLMDGEIGKVRISKEVSEEDVKNAMKYCLA</sequence>
<dbReference type="InterPro" id="IPR016037">
    <property type="entry name" value="DHQ_synth_AroB"/>
</dbReference>